<dbReference type="OMA" id="QFIVLTP"/>
<dbReference type="Pfam" id="PF07331">
    <property type="entry name" value="TctB"/>
    <property type="match status" value="1"/>
</dbReference>
<dbReference type="Proteomes" id="UP000510927">
    <property type="component" value="Chromosome"/>
</dbReference>
<accession>A0A7K4HXT6</accession>
<gene>
    <name evidence="2" type="ORF">HVY52_04655</name>
</gene>
<dbReference type="AlphaFoldDB" id="A0A7K4HXT6"/>
<dbReference type="RefSeq" id="WP_000429763.1">
    <property type="nucleotide sequence ID" value="NZ_AP028822.1"/>
</dbReference>
<organism evidence="2 3">
    <name type="scientific">Escherichia fergusonii</name>
    <dbReference type="NCBI Taxonomy" id="564"/>
    <lineage>
        <taxon>Bacteria</taxon>
        <taxon>Pseudomonadati</taxon>
        <taxon>Pseudomonadota</taxon>
        <taxon>Gammaproteobacteria</taxon>
        <taxon>Enterobacterales</taxon>
        <taxon>Enterobacteriaceae</taxon>
        <taxon>Escherichia</taxon>
    </lineage>
</organism>
<sequence length="159" mass="17797">MENNKRSEFILGISMLIFGLIYGVYALQIPGSEGIDSQTFPVSIAVIIILLGVIQTIKGYRLHQQNKVTQEESSKVSYQRLLLTAALIFCCIFFLESLGFVISCAIYIFLQTLVLLPRKKKRNYPLFAVVAFVVSSSIFFLFRFGFDILLPAGVMGALL</sequence>
<reference evidence="2 3" key="1">
    <citation type="submission" date="2020-06" db="EMBL/GenBank/DDBJ databases">
        <title>REHAB project genomes.</title>
        <authorList>
            <person name="Shaw L.P."/>
        </authorList>
    </citation>
    <scope>NUCLEOTIDE SEQUENCE [LARGE SCALE GENOMIC DNA]</scope>
    <source>
        <strain evidence="2 3">RHB28-C13</strain>
    </source>
</reference>
<dbReference type="GeneID" id="75058644"/>
<protein>
    <submittedName>
        <fullName evidence="2">Tripartite tricarboxylate transporter TctB family protein</fullName>
    </submittedName>
</protein>
<name>A0A7K4HXT6_ESCFE</name>
<evidence type="ECO:0000313" key="3">
    <source>
        <dbReference type="Proteomes" id="UP000510927"/>
    </source>
</evidence>
<dbReference type="InterPro" id="IPR009936">
    <property type="entry name" value="DUF1468"/>
</dbReference>
<proteinExistence type="predicted"/>
<dbReference type="EMBL" id="CP055675">
    <property type="protein sequence ID" value="QLM99128.1"/>
    <property type="molecule type" value="Genomic_DNA"/>
</dbReference>
<evidence type="ECO:0000259" key="1">
    <source>
        <dbReference type="Pfam" id="PF07331"/>
    </source>
</evidence>
<feature type="domain" description="DUF1468" evidence="1">
    <location>
        <begin position="10"/>
        <end position="151"/>
    </location>
</feature>
<evidence type="ECO:0000313" key="2">
    <source>
        <dbReference type="EMBL" id="QLM99128.1"/>
    </source>
</evidence>